<evidence type="ECO:0000313" key="1">
    <source>
        <dbReference type="EMBL" id="DAD92722.1"/>
    </source>
</evidence>
<protein>
    <submittedName>
        <fullName evidence="1">Uncharacterized protein</fullName>
    </submittedName>
</protein>
<name>A0A8S5NEM0_9CAUD</name>
<reference evidence="1" key="1">
    <citation type="journal article" date="2021" name="Proc. Natl. Acad. Sci. U.S.A.">
        <title>A Catalog of Tens of Thousands of Viruses from Human Metagenomes Reveals Hidden Associations with Chronic Diseases.</title>
        <authorList>
            <person name="Tisza M.J."/>
            <person name="Buck C.B."/>
        </authorList>
    </citation>
    <scope>NUCLEOTIDE SEQUENCE</scope>
    <source>
        <strain evidence="1">Ct9f93</strain>
    </source>
</reference>
<accession>A0A8S5NEM0</accession>
<sequence length="45" mass="5646">MLVCLTRLRDNQRELRLPFLSGDKHDTHDLSSWRHEEMERRWIRL</sequence>
<dbReference type="EMBL" id="BK015142">
    <property type="protein sequence ID" value="DAD92722.1"/>
    <property type="molecule type" value="Genomic_DNA"/>
</dbReference>
<proteinExistence type="predicted"/>
<organism evidence="1">
    <name type="scientific">Podoviridae sp. ct9f93</name>
    <dbReference type="NCBI Taxonomy" id="2826544"/>
    <lineage>
        <taxon>Viruses</taxon>
        <taxon>Duplodnaviria</taxon>
        <taxon>Heunggongvirae</taxon>
        <taxon>Uroviricota</taxon>
        <taxon>Caudoviricetes</taxon>
    </lineage>
</organism>